<keyword evidence="10 12" id="KW-0482">Metalloprotease</keyword>
<dbReference type="CDD" id="cd07340">
    <property type="entry name" value="M48B_Htpx_like"/>
    <property type="match status" value="1"/>
</dbReference>
<evidence type="ECO:0000256" key="7">
    <source>
        <dbReference type="ARBA" id="ARBA00022801"/>
    </source>
</evidence>
<dbReference type="NCBIfam" id="NF003425">
    <property type="entry name" value="PRK04897.1"/>
    <property type="match status" value="1"/>
</dbReference>
<keyword evidence="3 12" id="KW-1003">Cell membrane</keyword>
<dbReference type="PANTHER" id="PTHR43221">
    <property type="entry name" value="PROTEASE HTPX"/>
    <property type="match status" value="1"/>
</dbReference>
<evidence type="ECO:0000256" key="6">
    <source>
        <dbReference type="ARBA" id="ARBA00022723"/>
    </source>
</evidence>
<keyword evidence="4 12" id="KW-0645">Protease</keyword>
<organism evidence="14 15">
    <name type="scientific">Candidatus Uhrbacteria bacterium RIFOXYB2_FULL_45_11</name>
    <dbReference type="NCBI Taxonomy" id="1802421"/>
    <lineage>
        <taxon>Bacteria</taxon>
        <taxon>Candidatus Uhriibacteriota</taxon>
    </lineage>
</organism>
<dbReference type="Gene3D" id="3.30.2010.10">
    <property type="entry name" value="Metalloproteases ('zincins'), catalytic domain"/>
    <property type="match status" value="1"/>
</dbReference>
<evidence type="ECO:0000313" key="14">
    <source>
        <dbReference type="EMBL" id="OGL98237.1"/>
    </source>
</evidence>
<keyword evidence="8 12" id="KW-0862">Zinc</keyword>
<feature type="domain" description="Peptidase M48" evidence="13">
    <location>
        <begin position="76"/>
        <end position="295"/>
    </location>
</feature>
<dbReference type="GO" id="GO:0004222">
    <property type="term" value="F:metalloendopeptidase activity"/>
    <property type="evidence" value="ECO:0007669"/>
    <property type="project" value="UniProtKB-UniRule"/>
</dbReference>
<evidence type="ECO:0000256" key="9">
    <source>
        <dbReference type="ARBA" id="ARBA00022989"/>
    </source>
</evidence>
<proteinExistence type="inferred from homology"/>
<dbReference type="GO" id="GO:0005886">
    <property type="term" value="C:plasma membrane"/>
    <property type="evidence" value="ECO:0007669"/>
    <property type="project" value="UniProtKB-SubCell"/>
</dbReference>
<evidence type="ECO:0000256" key="8">
    <source>
        <dbReference type="ARBA" id="ARBA00022833"/>
    </source>
</evidence>
<comment type="caution">
    <text evidence="14">The sequence shown here is derived from an EMBL/GenBank/DDBJ whole genome shotgun (WGS) entry which is preliminary data.</text>
</comment>
<evidence type="ECO:0000256" key="5">
    <source>
        <dbReference type="ARBA" id="ARBA00022692"/>
    </source>
</evidence>
<dbReference type="EMBL" id="MGFD01000030">
    <property type="protein sequence ID" value="OGL98237.1"/>
    <property type="molecule type" value="Genomic_DNA"/>
</dbReference>
<sequence>MLYDQISANKYKTWFLISLFSVVIILLGYAFGLWMGDAFSGIFLAVIISTVMTLVGYFQGDSVALAASGAKPIEKQDNPELFRLVENLAITAGLPTPKIYVIQDSAMNAFATGRDPKHASVAVTTGLLQALDRQELEGVLAHELSHIGNYDIRVMTIVVVLVGVVLLLSDMMTRSFFFGRGSRDNDNNSSAGIILIVGIVLAILSPIFAQLIKLAVSRQREYLADASGCLLTRYPDGLIRALEKISVQDQPMSKANHATAHLFLANPFDPHVTKKFEQMFSTHPPIEERIARLKKAGL</sequence>
<evidence type="ECO:0000313" key="15">
    <source>
        <dbReference type="Proteomes" id="UP000177331"/>
    </source>
</evidence>
<feature type="binding site" evidence="12">
    <location>
        <position position="221"/>
    </location>
    <ligand>
        <name>Zn(2+)</name>
        <dbReference type="ChEBI" id="CHEBI:29105"/>
        <note>catalytic</note>
    </ligand>
</feature>
<comment type="cofactor">
    <cofactor evidence="12">
        <name>Zn(2+)</name>
        <dbReference type="ChEBI" id="CHEBI:29105"/>
    </cofactor>
    <text evidence="12">Binds 1 zinc ion per subunit.</text>
</comment>
<keyword evidence="6 12" id="KW-0479">Metal-binding</keyword>
<keyword evidence="11 12" id="KW-0472">Membrane</keyword>
<comment type="subcellular location">
    <subcellularLocation>
        <location evidence="1 12">Cell membrane</location>
        <topology evidence="1 12">Multi-pass membrane protein</topology>
    </subcellularLocation>
</comment>
<accession>A0A1F7W7R0</accession>
<feature type="transmembrane region" description="Helical" evidence="12">
    <location>
        <begin position="150"/>
        <end position="169"/>
    </location>
</feature>
<feature type="transmembrane region" description="Helical" evidence="12">
    <location>
        <begin position="189"/>
        <end position="212"/>
    </location>
</feature>
<evidence type="ECO:0000259" key="13">
    <source>
        <dbReference type="Pfam" id="PF01435"/>
    </source>
</evidence>
<dbReference type="GO" id="GO:0006508">
    <property type="term" value="P:proteolysis"/>
    <property type="evidence" value="ECO:0007669"/>
    <property type="project" value="UniProtKB-KW"/>
</dbReference>
<name>A0A1F7W7R0_9BACT</name>
<evidence type="ECO:0000256" key="11">
    <source>
        <dbReference type="ARBA" id="ARBA00023136"/>
    </source>
</evidence>
<feature type="binding site" evidence="12">
    <location>
        <position position="142"/>
    </location>
    <ligand>
        <name>Zn(2+)</name>
        <dbReference type="ChEBI" id="CHEBI:29105"/>
        <note>catalytic</note>
    </ligand>
</feature>
<evidence type="ECO:0000256" key="10">
    <source>
        <dbReference type="ARBA" id="ARBA00023049"/>
    </source>
</evidence>
<feature type="transmembrane region" description="Helical" evidence="12">
    <location>
        <begin position="38"/>
        <end position="58"/>
    </location>
</feature>
<gene>
    <name evidence="12" type="primary">htpX</name>
    <name evidence="14" type="ORF">A2318_01345</name>
</gene>
<evidence type="ECO:0000256" key="1">
    <source>
        <dbReference type="ARBA" id="ARBA00004651"/>
    </source>
</evidence>
<keyword evidence="5 12" id="KW-0812">Transmembrane</keyword>
<keyword evidence="7 12" id="KW-0378">Hydrolase</keyword>
<dbReference type="PANTHER" id="PTHR43221:SF1">
    <property type="entry name" value="PROTEASE HTPX"/>
    <property type="match status" value="1"/>
</dbReference>
<reference evidence="14 15" key="1">
    <citation type="journal article" date="2016" name="Nat. Commun.">
        <title>Thousands of microbial genomes shed light on interconnected biogeochemical processes in an aquifer system.</title>
        <authorList>
            <person name="Anantharaman K."/>
            <person name="Brown C.T."/>
            <person name="Hug L.A."/>
            <person name="Sharon I."/>
            <person name="Castelle C.J."/>
            <person name="Probst A.J."/>
            <person name="Thomas B.C."/>
            <person name="Singh A."/>
            <person name="Wilkins M.J."/>
            <person name="Karaoz U."/>
            <person name="Brodie E.L."/>
            <person name="Williams K.H."/>
            <person name="Hubbard S.S."/>
            <person name="Banfield J.F."/>
        </authorList>
    </citation>
    <scope>NUCLEOTIDE SEQUENCE [LARGE SCALE GENOMIC DNA]</scope>
</reference>
<evidence type="ECO:0000256" key="3">
    <source>
        <dbReference type="ARBA" id="ARBA00022475"/>
    </source>
</evidence>
<dbReference type="Proteomes" id="UP000177331">
    <property type="component" value="Unassembled WGS sequence"/>
</dbReference>
<feature type="binding site" evidence="12">
    <location>
        <position position="146"/>
    </location>
    <ligand>
        <name>Zn(2+)</name>
        <dbReference type="ChEBI" id="CHEBI:29105"/>
        <note>catalytic</note>
    </ligand>
</feature>
<dbReference type="GO" id="GO:0008270">
    <property type="term" value="F:zinc ion binding"/>
    <property type="evidence" value="ECO:0007669"/>
    <property type="project" value="UniProtKB-UniRule"/>
</dbReference>
<feature type="active site" evidence="12">
    <location>
        <position position="143"/>
    </location>
</feature>
<keyword evidence="9 12" id="KW-1133">Transmembrane helix</keyword>
<dbReference type="InterPro" id="IPR050083">
    <property type="entry name" value="HtpX_protease"/>
</dbReference>
<dbReference type="InterPro" id="IPR022919">
    <property type="entry name" value="Pept_M48_protease_HtpX"/>
</dbReference>
<dbReference type="STRING" id="1802421.A2318_01345"/>
<evidence type="ECO:0000256" key="4">
    <source>
        <dbReference type="ARBA" id="ARBA00022670"/>
    </source>
</evidence>
<dbReference type="InterPro" id="IPR001915">
    <property type="entry name" value="Peptidase_M48"/>
</dbReference>
<dbReference type="Pfam" id="PF01435">
    <property type="entry name" value="Peptidase_M48"/>
    <property type="match status" value="1"/>
</dbReference>
<evidence type="ECO:0000256" key="2">
    <source>
        <dbReference type="ARBA" id="ARBA00009779"/>
    </source>
</evidence>
<dbReference type="AlphaFoldDB" id="A0A1F7W7R0"/>
<evidence type="ECO:0000256" key="12">
    <source>
        <dbReference type="HAMAP-Rule" id="MF_00188"/>
    </source>
</evidence>
<comment type="similarity">
    <text evidence="2 12">Belongs to the peptidase M48B family.</text>
</comment>
<dbReference type="EC" id="3.4.24.-" evidence="12"/>
<feature type="transmembrane region" description="Helical" evidence="12">
    <location>
        <begin position="12"/>
        <end position="32"/>
    </location>
</feature>
<protein>
    <recommendedName>
        <fullName evidence="12">Protease HtpX homolog</fullName>
        <ecNumber evidence="12">3.4.24.-</ecNumber>
    </recommendedName>
</protein>
<dbReference type="HAMAP" id="MF_00188">
    <property type="entry name" value="Pept_M48_protease_HtpX"/>
    <property type="match status" value="1"/>
</dbReference>